<dbReference type="Proteomes" id="UP000604765">
    <property type="component" value="Unassembled WGS sequence"/>
</dbReference>
<reference evidence="5 6" key="1">
    <citation type="journal article" date="2021" name="Int. J. Syst. Evol. Microbiol.">
        <title>Lentilactobacillus fungorum sp. nov., isolated from spent mushroom substrates.</title>
        <authorList>
            <person name="Tohno M."/>
            <person name="Tanizawa Y."/>
            <person name="Kojima Y."/>
            <person name="Sakamoto M."/>
            <person name="Ohkuma M."/>
            <person name="Kobayashi H."/>
        </authorList>
    </citation>
    <scope>NUCLEOTIDE SEQUENCE [LARGE SCALE GENOMIC DNA]</scope>
    <source>
        <strain evidence="5 6">YK48G</strain>
    </source>
</reference>
<evidence type="ECO:0000256" key="3">
    <source>
        <dbReference type="ARBA" id="ARBA00022801"/>
    </source>
</evidence>
<keyword evidence="6" id="KW-1185">Reference proteome</keyword>
<dbReference type="InterPro" id="IPR005320">
    <property type="entry name" value="Peptidase_S51"/>
</dbReference>
<dbReference type="EMBL" id="BNJR01000007">
    <property type="protein sequence ID" value="GHP13232.1"/>
    <property type="molecule type" value="Genomic_DNA"/>
</dbReference>
<dbReference type="InterPro" id="IPR029062">
    <property type="entry name" value="Class_I_gatase-like"/>
</dbReference>
<evidence type="ECO:0000313" key="6">
    <source>
        <dbReference type="Proteomes" id="UP000604765"/>
    </source>
</evidence>
<dbReference type="SUPFAM" id="SSF52317">
    <property type="entry name" value="Class I glutamine amidotransferase-like"/>
    <property type="match status" value="1"/>
</dbReference>
<organism evidence="5 6">
    <name type="scientific">Lentilactobacillus fungorum</name>
    <dbReference type="NCBI Taxonomy" id="2201250"/>
    <lineage>
        <taxon>Bacteria</taxon>
        <taxon>Bacillati</taxon>
        <taxon>Bacillota</taxon>
        <taxon>Bacilli</taxon>
        <taxon>Lactobacillales</taxon>
        <taxon>Lactobacillaceae</taxon>
        <taxon>Lentilactobacillus</taxon>
    </lineage>
</organism>
<keyword evidence="4" id="KW-0720">Serine protease</keyword>
<keyword evidence="3" id="KW-0378">Hydrolase</keyword>
<evidence type="ECO:0000256" key="1">
    <source>
        <dbReference type="ARBA" id="ARBA00006534"/>
    </source>
</evidence>
<evidence type="ECO:0000256" key="4">
    <source>
        <dbReference type="ARBA" id="ARBA00022825"/>
    </source>
</evidence>
<dbReference type="Gene3D" id="3.40.50.880">
    <property type="match status" value="1"/>
</dbReference>
<accession>A0ABQ3VYE2</accession>
<gene>
    <name evidence="5" type="primary">pepE</name>
    <name evidence="5" type="ORF">YK48G_06570</name>
</gene>
<protein>
    <submittedName>
        <fullName evidence="5">Dipeptidase</fullName>
    </submittedName>
</protein>
<evidence type="ECO:0000313" key="5">
    <source>
        <dbReference type="EMBL" id="GHP13232.1"/>
    </source>
</evidence>
<name>A0ABQ3VYE2_9LACO</name>
<sequence>MSTLLLSSRAFKTPAITQAFINMLPDHHQYSEISIIVNSVKEGRLHPKMIALQTQLHALGFRNVTLFDVFQDNLDILKQSDALILNGGYEFYLLHALKSSNADQVINDLAQNNRPIYGISAGAIVLGPDLQLYQYLYPEDNLLQDKDLNGLKLTTTRIYPHFDQHAITNPGLIDQINHWENTHHQSVIRLNNDEGLLIQDENVKRL</sequence>
<keyword evidence="2" id="KW-0645">Protease</keyword>
<comment type="similarity">
    <text evidence="1">Belongs to the peptidase S51 family.</text>
</comment>
<dbReference type="Pfam" id="PF03575">
    <property type="entry name" value="Peptidase_S51"/>
    <property type="match status" value="1"/>
</dbReference>
<evidence type="ECO:0000256" key="2">
    <source>
        <dbReference type="ARBA" id="ARBA00022670"/>
    </source>
</evidence>
<proteinExistence type="inferred from homology"/>
<comment type="caution">
    <text evidence="5">The sequence shown here is derived from an EMBL/GenBank/DDBJ whole genome shotgun (WGS) entry which is preliminary data.</text>
</comment>